<feature type="transmembrane region" description="Helical" evidence="8">
    <location>
        <begin position="77"/>
        <end position="95"/>
    </location>
</feature>
<feature type="transmembrane region" description="Helical" evidence="8">
    <location>
        <begin position="329"/>
        <end position="351"/>
    </location>
</feature>
<comment type="caution">
    <text evidence="9">The sequence shown here is derived from an EMBL/GenBank/DDBJ whole genome shotgun (WGS) entry which is preliminary data.</text>
</comment>
<feature type="transmembrane region" description="Helical" evidence="8">
    <location>
        <begin position="137"/>
        <end position="159"/>
    </location>
</feature>
<dbReference type="NCBIfam" id="TIGR00912">
    <property type="entry name" value="2A0309"/>
    <property type="match status" value="1"/>
</dbReference>
<evidence type="ECO:0000256" key="5">
    <source>
        <dbReference type="ARBA" id="ARBA00022692"/>
    </source>
</evidence>
<dbReference type="InterPro" id="IPR004761">
    <property type="entry name" value="Spore_GerAB"/>
</dbReference>
<dbReference type="PROSITE" id="PS51257">
    <property type="entry name" value="PROKAR_LIPOPROTEIN"/>
    <property type="match status" value="1"/>
</dbReference>
<dbReference type="Proteomes" id="UP000306888">
    <property type="component" value="Unassembled WGS sequence"/>
</dbReference>
<feature type="transmembrane region" description="Helical" evidence="8">
    <location>
        <begin position="299"/>
        <end position="317"/>
    </location>
</feature>
<evidence type="ECO:0000256" key="2">
    <source>
        <dbReference type="ARBA" id="ARBA00007998"/>
    </source>
</evidence>
<keyword evidence="5 8" id="KW-0812">Transmembrane</keyword>
<dbReference type="PANTHER" id="PTHR34975">
    <property type="entry name" value="SPORE GERMINATION PROTEIN A2"/>
    <property type="match status" value="1"/>
</dbReference>
<feature type="transmembrane region" description="Helical" evidence="8">
    <location>
        <begin position="115"/>
        <end position="130"/>
    </location>
</feature>
<comment type="subcellular location">
    <subcellularLocation>
        <location evidence="1">Membrane</location>
        <topology evidence="1">Multi-pass membrane protein</topology>
    </subcellularLocation>
</comment>
<keyword evidence="10" id="KW-1185">Reference proteome</keyword>
<accession>A0A4S2DIR6</accession>
<organism evidence="9 10">
    <name type="scientific">Clostridium sartagoforme</name>
    <dbReference type="NCBI Taxonomy" id="84031"/>
    <lineage>
        <taxon>Bacteria</taxon>
        <taxon>Bacillati</taxon>
        <taxon>Bacillota</taxon>
        <taxon>Clostridia</taxon>
        <taxon>Eubacteriales</taxon>
        <taxon>Clostridiaceae</taxon>
        <taxon>Clostridium</taxon>
    </lineage>
</organism>
<reference evidence="9 10" key="1">
    <citation type="submission" date="2019-04" db="EMBL/GenBank/DDBJ databases">
        <title>Microbes associate with the intestines of laboratory mice.</title>
        <authorList>
            <person name="Navarre W."/>
            <person name="Wong E."/>
            <person name="Huang K."/>
            <person name="Tropini C."/>
            <person name="Ng K."/>
            <person name="Yu B."/>
        </authorList>
    </citation>
    <scope>NUCLEOTIDE SEQUENCE [LARGE SCALE GENOMIC DNA]</scope>
    <source>
        <strain evidence="9 10">NM50_B9-20</strain>
    </source>
</reference>
<dbReference type="EMBL" id="SRYR01000007">
    <property type="protein sequence ID" value="TGY41492.1"/>
    <property type="molecule type" value="Genomic_DNA"/>
</dbReference>
<keyword evidence="6 8" id="KW-1133">Transmembrane helix</keyword>
<evidence type="ECO:0000256" key="4">
    <source>
        <dbReference type="ARBA" id="ARBA00022544"/>
    </source>
</evidence>
<comment type="similarity">
    <text evidence="2">Belongs to the amino acid-polyamine-organocation (APC) superfamily. Spore germination protein (SGP) (TC 2.A.3.9) family.</text>
</comment>
<evidence type="ECO:0000313" key="10">
    <source>
        <dbReference type="Proteomes" id="UP000306888"/>
    </source>
</evidence>
<name>A0A4S2DIR6_9CLOT</name>
<feature type="transmembrane region" description="Helical" evidence="8">
    <location>
        <begin position="257"/>
        <end position="278"/>
    </location>
</feature>
<keyword evidence="4" id="KW-0309">Germination</keyword>
<feature type="transmembrane region" description="Helical" evidence="8">
    <location>
        <begin position="213"/>
        <end position="237"/>
    </location>
</feature>
<evidence type="ECO:0000256" key="8">
    <source>
        <dbReference type="SAM" id="Phobius"/>
    </source>
</evidence>
<evidence type="ECO:0000256" key="1">
    <source>
        <dbReference type="ARBA" id="ARBA00004141"/>
    </source>
</evidence>
<dbReference type="GO" id="GO:0016020">
    <property type="term" value="C:membrane"/>
    <property type="evidence" value="ECO:0007669"/>
    <property type="project" value="UniProtKB-SubCell"/>
</dbReference>
<keyword evidence="7 8" id="KW-0472">Membrane</keyword>
<feature type="transmembrane region" description="Helical" evidence="8">
    <location>
        <begin position="9"/>
        <end position="29"/>
    </location>
</feature>
<dbReference type="OrthoDB" id="2381188at2"/>
<evidence type="ECO:0000256" key="7">
    <source>
        <dbReference type="ARBA" id="ARBA00023136"/>
    </source>
</evidence>
<dbReference type="PANTHER" id="PTHR34975:SF2">
    <property type="entry name" value="SPORE GERMINATION PROTEIN A2"/>
    <property type="match status" value="1"/>
</dbReference>
<gene>
    <name evidence="9" type="ORF">E5347_12235</name>
</gene>
<evidence type="ECO:0000256" key="3">
    <source>
        <dbReference type="ARBA" id="ARBA00022448"/>
    </source>
</evidence>
<dbReference type="GO" id="GO:0009847">
    <property type="term" value="P:spore germination"/>
    <property type="evidence" value="ECO:0007669"/>
    <property type="project" value="InterPro"/>
</dbReference>
<evidence type="ECO:0000313" key="9">
    <source>
        <dbReference type="EMBL" id="TGY41492.1"/>
    </source>
</evidence>
<feature type="transmembrane region" description="Helical" evidence="8">
    <location>
        <begin position="179"/>
        <end position="201"/>
    </location>
</feature>
<keyword evidence="3" id="KW-0813">Transport</keyword>
<dbReference type="Pfam" id="PF03845">
    <property type="entry name" value="Spore_permease"/>
    <property type="match status" value="1"/>
</dbReference>
<dbReference type="RefSeq" id="WP_136007513.1">
    <property type="nucleotide sequence ID" value="NZ_SRYR01000007.1"/>
</dbReference>
<evidence type="ECO:0000256" key="6">
    <source>
        <dbReference type="ARBA" id="ARBA00022989"/>
    </source>
</evidence>
<feature type="transmembrane region" description="Helical" evidence="8">
    <location>
        <begin position="35"/>
        <end position="57"/>
    </location>
</feature>
<sequence length="361" mass="40920">MNKISTKHFILFILGTAIISCKTYLSIFVDVGGRATWLASIISSLIFTGLLLFIMNICKKTNNFNIVDIYKESTPKFVSSIFLIIFVLALFLNSIEAAAVEANVLHSTLFIDTPIWYALIFFIVPSLFIFSKKLRTLLIFVIISVFVLIVNGVLFFLLTQSYKDINNLLPILGDKSLSSFIYSAVMILGSLSSFMIAMPFLKYIDKTEHLRIHSLYSGVISSAFIILSFIGVITAFGPLRAANIFYPEFVLSQRIEVAGFLEFGELFFIIQTVVGLFVKYVLATYSILLICDKLIKNKAIFIGIYTFLVFVLSYFLGLNNYILYEMLKYIQGINVVAFVIIPLITFVLYYFKFTPKKVSKM</sequence>
<dbReference type="AlphaFoldDB" id="A0A4S2DIR6"/>
<protein>
    <submittedName>
        <fullName evidence="9">Spore gernimation protein</fullName>
    </submittedName>
</protein>
<proteinExistence type="inferred from homology"/>